<dbReference type="PANTHER" id="PTHR47111:SF1">
    <property type="entry name" value="SET AND MYND DOMAIN-CONTAINING PROTEIN 4"/>
    <property type="match status" value="1"/>
</dbReference>
<keyword evidence="3" id="KW-0862">Zinc</keyword>
<dbReference type="SUPFAM" id="SSF82199">
    <property type="entry name" value="SET domain"/>
    <property type="match status" value="1"/>
</dbReference>
<dbReference type="InterPro" id="IPR001214">
    <property type="entry name" value="SET_dom"/>
</dbReference>
<dbReference type="InterPro" id="IPR046341">
    <property type="entry name" value="SET_dom_sf"/>
</dbReference>
<dbReference type="PROSITE" id="PS01360">
    <property type="entry name" value="ZF_MYND_1"/>
    <property type="match status" value="1"/>
</dbReference>
<dbReference type="GO" id="GO:0008757">
    <property type="term" value="F:S-adenosylmethionine-dependent methyltransferase activity"/>
    <property type="evidence" value="ECO:0007669"/>
    <property type="project" value="UniProtKB-ARBA"/>
</dbReference>
<protein>
    <recommendedName>
        <fullName evidence="10">MYND-type domain-containing protein</fullName>
    </recommendedName>
</protein>
<dbReference type="InterPro" id="IPR011990">
    <property type="entry name" value="TPR-like_helical_dom_sf"/>
</dbReference>
<proteinExistence type="predicted"/>
<feature type="chain" id="PRO_5008128946" description="MYND-type domain-containing protein" evidence="5">
    <location>
        <begin position="18"/>
        <end position="639"/>
    </location>
</feature>
<dbReference type="SUPFAM" id="SSF144232">
    <property type="entry name" value="HIT/MYND zinc finger-like"/>
    <property type="match status" value="1"/>
</dbReference>
<evidence type="ECO:0008006" key="10">
    <source>
        <dbReference type="Google" id="ProtNLM"/>
    </source>
</evidence>
<dbReference type="Pfam" id="PF01753">
    <property type="entry name" value="zf-MYND"/>
    <property type="match status" value="1"/>
</dbReference>
<keyword evidence="9" id="KW-1185">Reference proteome</keyword>
<evidence type="ECO:0000256" key="5">
    <source>
        <dbReference type="SAM" id="SignalP"/>
    </source>
</evidence>
<keyword evidence="2 4" id="KW-0863">Zinc-finger</keyword>
<dbReference type="Proteomes" id="UP000075884">
    <property type="component" value="Unassembled WGS sequence"/>
</dbReference>
<dbReference type="VEuPathDB" id="VectorBase:ADIR000003"/>
<name>A0A182MXA0_9DIPT</name>
<accession>A0A182MXA0</accession>
<dbReference type="STRING" id="7168.A0A182MXA0"/>
<evidence type="ECO:0000313" key="8">
    <source>
        <dbReference type="EnsemblMetazoa" id="ADIR000003-PA"/>
    </source>
</evidence>
<organism evidence="8 9">
    <name type="scientific">Anopheles dirus</name>
    <dbReference type="NCBI Taxonomy" id="7168"/>
    <lineage>
        <taxon>Eukaryota</taxon>
        <taxon>Metazoa</taxon>
        <taxon>Ecdysozoa</taxon>
        <taxon>Arthropoda</taxon>
        <taxon>Hexapoda</taxon>
        <taxon>Insecta</taxon>
        <taxon>Pterygota</taxon>
        <taxon>Neoptera</taxon>
        <taxon>Endopterygota</taxon>
        <taxon>Diptera</taxon>
        <taxon>Nematocera</taxon>
        <taxon>Culicoidea</taxon>
        <taxon>Culicidae</taxon>
        <taxon>Anophelinae</taxon>
        <taxon>Anopheles</taxon>
    </lineage>
</organism>
<dbReference type="SUPFAM" id="SSF48452">
    <property type="entry name" value="TPR-like"/>
    <property type="match status" value="1"/>
</dbReference>
<feature type="domain" description="SET" evidence="6">
    <location>
        <begin position="240"/>
        <end position="523"/>
    </location>
</feature>
<dbReference type="EnsemblMetazoa" id="ADIR000003-RA">
    <property type="protein sequence ID" value="ADIR000003-PA"/>
    <property type="gene ID" value="ADIR000003"/>
</dbReference>
<dbReference type="GO" id="GO:0008270">
    <property type="term" value="F:zinc ion binding"/>
    <property type="evidence" value="ECO:0007669"/>
    <property type="project" value="UniProtKB-KW"/>
</dbReference>
<dbReference type="PROSITE" id="PS50280">
    <property type="entry name" value="SET"/>
    <property type="match status" value="1"/>
</dbReference>
<dbReference type="PANTHER" id="PTHR47111">
    <property type="entry name" value="BCDNA.LD29892"/>
    <property type="match status" value="1"/>
</dbReference>
<evidence type="ECO:0000256" key="3">
    <source>
        <dbReference type="ARBA" id="ARBA00022833"/>
    </source>
</evidence>
<evidence type="ECO:0000256" key="2">
    <source>
        <dbReference type="ARBA" id="ARBA00022771"/>
    </source>
</evidence>
<reference evidence="9" key="1">
    <citation type="submission" date="2013-03" db="EMBL/GenBank/DDBJ databases">
        <title>The Genome Sequence of Anopheles dirus WRAIR2.</title>
        <authorList>
            <consortium name="The Broad Institute Genomics Platform"/>
            <person name="Neafsey D.E."/>
            <person name="Walton C."/>
            <person name="Walker B."/>
            <person name="Young S.K."/>
            <person name="Zeng Q."/>
            <person name="Gargeya S."/>
            <person name="Fitzgerald M."/>
            <person name="Haas B."/>
            <person name="Abouelleil A."/>
            <person name="Allen A.W."/>
            <person name="Alvarado L."/>
            <person name="Arachchi H.M."/>
            <person name="Berlin A.M."/>
            <person name="Chapman S.B."/>
            <person name="Gainer-Dewar J."/>
            <person name="Goldberg J."/>
            <person name="Griggs A."/>
            <person name="Gujja S."/>
            <person name="Hansen M."/>
            <person name="Howarth C."/>
            <person name="Imamovic A."/>
            <person name="Ireland A."/>
            <person name="Larimer J."/>
            <person name="McCowan C."/>
            <person name="Murphy C."/>
            <person name="Pearson M."/>
            <person name="Poon T.W."/>
            <person name="Priest M."/>
            <person name="Roberts A."/>
            <person name="Saif S."/>
            <person name="Shea T."/>
            <person name="Sisk P."/>
            <person name="Sykes S."/>
            <person name="Wortman J."/>
            <person name="Nusbaum C."/>
            <person name="Birren B."/>
        </authorList>
    </citation>
    <scope>NUCLEOTIDE SEQUENCE [LARGE SCALE GENOMIC DNA]</scope>
    <source>
        <strain evidence="9">WRAIR2</strain>
    </source>
</reference>
<evidence type="ECO:0000259" key="6">
    <source>
        <dbReference type="PROSITE" id="PS50280"/>
    </source>
</evidence>
<feature type="domain" description="MYND-type" evidence="7">
    <location>
        <begin position="285"/>
        <end position="325"/>
    </location>
</feature>
<dbReference type="PROSITE" id="PS50865">
    <property type="entry name" value="ZF_MYND_2"/>
    <property type="match status" value="1"/>
</dbReference>
<evidence type="ECO:0000256" key="4">
    <source>
        <dbReference type="PROSITE-ProRule" id="PRU00134"/>
    </source>
</evidence>
<reference evidence="8" key="2">
    <citation type="submission" date="2020-05" db="UniProtKB">
        <authorList>
            <consortium name="EnsemblMetazoa"/>
        </authorList>
    </citation>
    <scope>IDENTIFICATION</scope>
    <source>
        <strain evidence="8">WRAIR2</strain>
    </source>
</reference>
<keyword evidence="5" id="KW-0732">Signal</keyword>
<dbReference type="GO" id="GO:0008170">
    <property type="term" value="F:N-methyltransferase activity"/>
    <property type="evidence" value="ECO:0007669"/>
    <property type="project" value="UniProtKB-ARBA"/>
</dbReference>
<dbReference type="Pfam" id="PF00856">
    <property type="entry name" value="SET"/>
    <property type="match status" value="1"/>
</dbReference>
<dbReference type="Gene3D" id="2.170.270.10">
    <property type="entry name" value="SET domain"/>
    <property type="match status" value="1"/>
</dbReference>
<dbReference type="Gene3D" id="6.10.140.2220">
    <property type="match status" value="1"/>
</dbReference>
<dbReference type="Gene3D" id="1.25.40.10">
    <property type="entry name" value="Tetratricopeptide repeat domain"/>
    <property type="match status" value="1"/>
</dbReference>
<sequence>MFSVLLFSWFAIHRACCAICSENELYCSSVFDQGQLENKRNTINMYQLPSAEQLSVVTVLSKLWDEKLKYRVEHGGLNADEAFNFMTREIDTFFCTFPYQQHFNLCADVKNNARARDLRTKGNEMFHPKVKRYIEAIKLYNESIACSEKGSEERAIAYANRSMICYEMHRYEDCLENIRLARDSNYPERLAEKLKKREENAKKALEMMKSAGTTSQARKDYADEIKLSFDAHENAPQIANCLELRKNDEFGRHVVTNRQLNVGDVVMIDTPFVNVLFDDLRYIRCAFCCGERLLTLIPCEGCTVDMYCSEECMSKAYKEYHRYECPIIRDVRRITTEYAWTALRTVAKAIASFDHDLQAMKEHLDGLDASKVNAFTIDWNTATSKDVYSTMHVLSTNQNLNKREILTYEIFVATLIHLLLIQRTELGLMCEANPELRKLLFDLVLHYLQTVRNNTFKRYFLKYLTSQPSYSLEGTGFSCYPLISMLNHSCAPNVFNLPLRDHRSAIVVIHPVRKGEQLFLSYGNDHTKQSRKERQEELWETRGFRCRCKACLHGYPTLIELGGARETYFQPSRMLSAIVMQETKKILELASEMRCYLNDHDQKYPTYQLCLTQMHYMICLEKLYGFTSDSADYWKYCNP</sequence>
<dbReference type="InterPro" id="IPR002893">
    <property type="entry name" value="Znf_MYND"/>
</dbReference>
<dbReference type="GO" id="GO:0008276">
    <property type="term" value="F:protein methyltransferase activity"/>
    <property type="evidence" value="ECO:0007669"/>
    <property type="project" value="UniProtKB-ARBA"/>
</dbReference>
<feature type="signal peptide" evidence="5">
    <location>
        <begin position="1"/>
        <end position="17"/>
    </location>
</feature>
<evidence type="ECO:0000313" key="9">
    <source>
        <dbReference type="Proteomes" id="UP000075884"/>
    </source>
</evidence>
<dbReference type="CDD" id="cd20071">
    <property type="entry name" value="SET_SMYD"/>
    <property type="match status" value="1"/>
</dbReference>
<dbReference type="AlphaFoldDB" id="A0A182MXA0"/>
<evidence type="ECO:0000259" key="7">
    <source>
        <dbReference type="PROSITE" id="PS50865"/>
    </source>
</evidence>
<dbReference type="Gene3D" id="1.10.220.160">
    <property type="match status" value="1"/>
</dbReference>
<evidence type="ECO:0000256" key="1">
    <source>
        <dbReference type="ARBA" id="ARBA00022723"/>
    </source>
</evidence>
<keyword evidence="1" id="KW-0479">Metal-binding</keyword>